<dbReference type="Gene3D" id="3.40.50.300">
    <property type="entry name" value="P-loop containing nucleotide triphosphate hydrolases"/>
    <property type="match status" value="2"/>
</dbReference>
<reference evidence="6 7" key="1">
    <citation type="submission" date="2017-05" db="EMBL/GenBank/DDBJ databases">
        <title>Vagococcus spp. assemblies.</title>
        <authorList>
            <person name="Gulvik C.A."/>
        </authorList>
    </citation>
    <scope>NUCLEOTIDE SEQUENCE [LARGE SCALE GENOMIC DNA]</scope>
    <source>
        <strain evidence="6 7">CCUG 41755</strain>
    </source>
</reference>
<dbReference type="InterPro" id="IPR038729">
    <property type="entry name" value="Rad50/SbcC_AAA"/>
</dbReference>
<protein>
    <recommendedName>
        <fullName evidence="3">Nuclease SbcCD subunit C</fullName>
    </recommendedName>
</protein>
<comment type="caution">
    <text evidence="6">The sequence shown here is derived from an EMBL/GenBank/DDBJ whole genome shotgun (WGS) entry which is preliminary data.</text>
</comment>
<evidence type="ECO:0000256" key="1">
    <source>
        <dbReference type="ARBA" id="ARBA00006930"/>
    </source>
</evidence>
<evidence type="ECO:0000256" key="2">
    <source>
        <dbReference type="ARBA" id="ARBA00011322"/>
    </source>
</evidence>
<gene>
    <name evidence="6" type="ORF">CBF31_06200</name>
</gene>
<evidence type="ECO:0000313" key="7">
    <source>
        <dbReference type="Proteomes" id="UP000287101"/>
    </source>
</evidence>
<name>A0A430A847_9ENTE</name>
<evidence type="ECO:0000313" key="6">
    <source>
        <dbReference type="EMBL" id="RSU03303.1"/>
    </source>
</evidence>
<dbReference type="AlphaFoldDB" id="A0A430A847"/>
<dbReference type="SUPFAM" id="SSF52540">
    <property type="entry name" value="P-loop containing nucleoside triphosphate hydrolases"/>
    <property type="match status" value="1"/>
</dbReference>
<evidence type="ECO:0000256" key="3">
    <source>
        <dbReference type="ARBA" id="ARBA00013368"/>
    </source>
</evidence>
<dbReference type="Proteomes" id="UP000287101">
    <property type="component" value="Unassembled WGS sequence"/>
</dbReference>
<dbReference type="RefSeq" id="WP_126831513.1">
    <property type="nucleotide sequence ID" value="NZ_CBCRYB010000001.1"/>
</dbReference>
<evidence type="ECO:0000259" key="5">
    <source>
        <dbReference type="Pfam" id="PF13476"/>
    </source>
</evidence>
<feature type="coiled-coil region" evidence="4">
    <location>
        <begin position="800"/>
        <end position="887"/>
    </location>
</feature>
<feature type="coiled-coil region" evidence="4">
    <location>
        <begin position="361"/>
        <end position="388"/>
    </location>
</feature>
<dbReference type="Pfam" id="PF13476">
    <property type="entry name" value="AAA_23"/>
    <property type="match status" value="1"/>
</dbReference>
<dbReference type="Pfam" id="PF13558">
    <property type="entry name" value="SbcC_Walker_B"/>
    <property type="match status" value="1"/>
</dbReference>
<feature type="coiled-coil region" evidence="4">
    <location>
        <begin position="427"/>
        <end position="519"/>
    </location>
</feature>
<feature type="coiled-coil region" evidence="4">
    <location>
        <begin position="235"/>
        <end position="303"/>
    </location>
</feature>
<dbReference type="EMBL" id="NGJY01000002">
    <property type="protein sequence ID" value="RSU03303.1"/>
    <property type="molecule type" value="Genomic_DNA"/>
</dbReference>
<dbReference type="PANTHER" id="PTHR32114:SF2">
    <property type="entry name" value="ABC TRANSPORTER ABCH.3"/>
    <property type="match status" value="1"/>
</dbReference>
<dbReference type="OrthoDB" id="9795626at2"/>
<keyword evidence="7" id="KW-1185">Reference proteome</keyword>
<comment type="subunit">
    <text evidence="2">Heterodimer of SbcC and SbcD.</text>
</comment>
<sequence length="1062" mass="121280">MRPLKLEMNYFGPHRDAVIDFTTFTEGDSSLFLISGDTGAGKTTIFDGMTYALFGTGTSSREPEAMRSDFATGKEETSVSFTFEHNGKIYRVMRKPKQWLETRKKNSDKLVESKGEVSFSELDSSTGTEIGEGYSKKTEVNRVINELLGLTPEQFRQIILLPQNDFRKFLSAKSDSKEEILRNLFGTELYATFTNQLKERQSHSKKERENVEKKLTGLLDNIAWGEDYASKLEECRTQLEQINLLDEKIKETEIQLDQSRTRFTEVKKRQVTLSERYQQAELIKAQEEELCQLKDKLTRLKTEQPVIESEREKLEQLTFAQGMQETVQRIEENGVRLEKIKKAVSEKRVVEGQLQEKNGLLTTQEKELATQEITKSNWEKELEELKMKLKPAALQKVELTNDVTNTTQKSAEVKDAIGKLEASLTHYHDEEKELKDKQLNLEGCQEKLVVLKEQELKWHEVNQLLVQLAQVDDESKALESEINLLKSDKEQAGIRQDKANQLLKERQSKRQELMIAQLRHELHEGEACLVCGATEHPNLDKKVTELSDADLKQAFLELEIAQDDAGKKATELTLLETKTSEKIAQLEELSEMYAQNITKLNQRYEQFKEVWNSQFKEDILPEQANAEKVKAIFETVRMNLEKDRLEHTTISKRLDELTLSISKVSTDLSTLKGEKKGIDEKQEELSTKLTTLTKEYPSLQSLEVIESREKELVTFIDNYNQSVEELKVKKQAVLTELANISGELTSLDIQYKECELVIESDANTLEEQLQQNKFKLNREQLLELIQALKRGALTECSSRITKYQTEYDETLSRIEVLEKAKVNRESIDLEVLTAQKAEVDAQVEQLLKETSNLETAVSTLKGNQERLNTLMKQYATKAEEYQELDELVLAVTGKNKLNLTLERYVLQSFLMEVLHYANDHYIGQLTNGRYQFQLKREKASFANRTGLEIDVFDQDTNEARSTDTLSGGESFIAALSIALSLAEVVQAKSGGVKIDALFIDEGFGSLDQETLEKSMTALEEIGNTGRMVGVISHVTEMKTRIPQQLLIQKEGNGRSRVTTKLA</sequence>
<evidence type="ECO:0000256" key="4">
    <source>
        <dbReference type="SAM" id="Coils"/>
    </source>
</evidence>
<dbReference type="GO" id="GO:0006302">
    <property type="term" value="P:double-strand break repair"/>
    <property type="evidence" value="ECO:0007669"/>
    <property type="project" value="InterPro"/>
</dbReference>
<keyword evidence="4" id="KW-0175">Coiled coil</keyword>
<dbReference type="GO" id="GO:0016887">
    <property type="term" value="F:ATP hydrolysis activity"/>
    <property type="evidence" value="ECO:0007669"/>
    <property type="project" value="InterPro"/>
</dbReference>
<proteinExistence type="inferred from homology"/>
<organism evidence="6 7">
    <name type="scientific">Vagococcus fessus</name>
    <dbReference type="NCBI Taxonomy" id="120370"/>
    <lineage>
        <taxon>Bacteria</taxon>
        <taxon>Bacillati</taxon>
        <taxon>Bacillota</taxon>
        <taxon>Bacilli</taxon>
        <taxon>Lactobacillales</taxon>
        <taxon>Enterococcaceae</taxon>
        <taxon>Vagococcus</taxon>
    </lineage>
</organism>
<dbReference type="InterPro" id="IPR027417">
    <property type="entry name" value="P-loop_NTPase"/>
</dbReference>
<dbReference type="PANTHER" id="PTHR32114">
    <property type="entry name" value="ABC TRANSPORTER ABCH.3"/>
    <property type="match status" value="1"/>
</dbReference>
<feature type="domain" description="Rad50/SbcC-type AAA" evidence="5">
    <location>
        <begin position="5"/>
        <end position="222"/>
    </location>
</feature>
<accession>A0A430A847</accession>
<comment type="similarity">
    <text evidence="1">Belongs to the SMC family. SbcC subfamily.</text>
</comment>